<dbReference type="InterPro" id="IPR050309">
    <property type="entry name" value="Type-B_Carboxylest/Lipase"/>
</dbReference>
<dbReference type="PROSITE" id="PS51257">
    <property type="entry name" value="PROKAR_LIPOPROTEIN"/>
    <property type="match status" value="1"/>
</dbReference>
<feature type="domain" description="Carboxylesterase type B" evidence="3">
    <location>
        <begin position="72"/>
        <end position="629"/>
    </location>
</feature>
<dbReference type="InterPro" id="IPR029058">
    <property type="entry name" value="AB_hydrolase_fold"/>
</dbReference>
<feature type="region of interest" description="Disordered" evidence="1">
    <location>
        <begin position="21"/>
        <end position="42"/>
    </location>
</feature>
<dbReference type="Pfam" id="PF00135">
    <property type="entry name" value="COesterase"/>
    <property type="match status" value="1"/>
</dbReference>
<evidence type="ECO:0000259" key="3">
    <source>
        <dbReference type="Pfam" id="PF00135"/>
    </source>
</evidence>
<reference evidence="4 5" key="1">
    <citation type="submission" date="2022-01" db="EMBL/GenBank/DDBJ databases">
        <title>Whole genome-based taxonomy of the Shewanellaceae.</title>
        <authorList>
            <person name="Martin-Rodriguez A.J."/>
        </authorList>
    </citation>
    <scope>NUCLEOTIDE SEQUENCE [LARGE SCALE GENOMIC DNA]</scope>
    <source>
        <strain evidence="4 5">DSM 24955</strain>
    </source>
</reference>
<proteinExistence type="predicted"/>
<dbReference type="InterPro" id="IPR002018">
    <property type="entry name" value="CarbesteraseB"/>
</dbReference>
<feature type="chain" id="PRO_5045568929" evidence="2">
    <location>
        <begin position="22"/>
        <end position="688"/>
    </location>
</feature>
<keyword evidence="5" id="KW-1185">Reference proteome</keyword>
<evidence type="ECO:0000256" key="2">
    <source>
        <dbReference type="SAM" id="SignalP"/>
    </source>
</evidence>
<sequence>MTLFNKTLLAVTITLTLAACGSDSDETPETTPTPPPQLQPLPSEEVSLEIGNSIITATKESHVVTSSDGEESLASIESFKGITYATAERFVHSGVSDMTTEVNATEFGFACPQLKTTQELQSEDCLSLNIWRPADVAEETSLPVYVFIHGGDFESGAGSEPLIHGDTVVAQGTAEGNPFIAITLNYRLGMLGSHWLKDSQGGNYGLGDQKTALKWINQNIAEFGGDIENITLMGQGAGAMSVGILQQTDTEEPMSGEYFTRAIMQSNPAGFDYRSYDQAEDFADKIADYQAEMPELDQVDLKDLPLDQLLEVQRKASSALSRIGDWTGLSCVDLDNLVGSGVCLTSKVSNETTPLANLMPFAPYIEYKKPIFGSTIKGYHLRTQPALDHFTVPTVVGSNTDEASSTAMLPSLTFLIPTIINLMTEDDQDLIEKGDVNQNMIEWLADKNNMALVEQEIAQLTADDIKAQVELGDILPSSAYEAITKFYFGLGNGDTTNGLLGLTDFYPNKEGEVSGALANMKQFKMMLNDVLFAGPARKQARDSQEDNVEATFYQFGYHASFNVWTYNTDGQEGAVDIGDVLKTVSCISGACNASELPFVFNKPLKLDGSSVKVSTKDQALMDRMSRLWFSDELFSDYQYNSDSVLVFDEDGVETFTQDWDSKQPGVDPELRDGRLQGLENLNLILGYM</sequence>
<dbReference type="RefSeq" id="WP_248955442.1">
    <property type="nucleotide sequence ID" value="NZ_JAKIKU010000004.1"/>
</dbReference>
<feature type="signal peptide" evidence="2">
    <location>
        <begin position="1"/>
        <end position="21"/>
    </location>
</feature>
<evidence type="ECO:0000313" key="4">
    <source>
        <dbReference type="EMBL" id="MCL1045350.1"/>
    </source>
</evidence>
<gene>
    <name evidence="4" type="ORF">L2737_08430</name>
</gene>
<organism evidence="4 5">
    <name type="scientific">Shewanella electrodiphila</name>
    <dbReference type="NCBI Taxonomy" id="934143"/>
    <lineage>
        <taxon>Bacteria</taxon>
        <taxon>Pseudomonadati</taxon>
        <taxon>Pseudomonadota</taxon>
        <taxon>Gammaproteobacteria</taxon>
        <taxon>Alteromonadales</taxon>
        <taxon>Shewanellaceae</taxon>
        <taxon>Shewanella</taxon>
    </lineage>
</organism>
<protein>
    <submittedName>
        <fullName evidence="4">Carboxylesterase family protein</fullName>
    </submittedName>
</protein>
<dbReference type="Gene3D" id="3.40.50.1820">
    <property type="entry name" value="alpha/beta hydrolase"/>
    <property type="match status" value="1"/>
</dbReference>
<dbReference type="SUPFAM" id="SSF53474">
    <property type="entry name" value="alpha/beta-Hydrolases"/>
    <property type="match status" value="1"/>
</dbReference>
<dbReference type="PANTHER" id="PTHR11559">
    <property type="entry name" value="CARBOXYLESTERASE"/>
    <property type="match status" value="1"/>
</dbReference>
<dbReference type="EMBL" id="JAKIKU010000004">
    <property type="protein sequence ID" value="MCL1045350.1"/>
    <property type="molecule type" value="Genomic_DNA"/>
</dbReference>
<dbReference type="Proteomes" id="UP001202134">
    <property type="component" value="Unassembled WGS sequence"/>
</dbReference>
<evidence type="ECO:0000256" key="1">
    <source>
        <dbReference type="SAM" id="MobiDB-lite"/>
    </source>
</evidence>
<keyword evidence="2" id="KW-0732">Signal</keyword>
<accession>A0ABT0KPR0</accession>
<evidence type="ECO:0000313" key="5">
    <source>
        <dbReference type="Proteomes" id="UP001202134"/>
    </source>
</evidence>
<name>A0ABT0KPR0_9GAMM</name>
<comment type="caution">
    <text evidence="4">The sequence shown here is derived from an EMBL/GenBank/DDBJ whole genome shotgun (WGS) entry which is preliminary data.</text>
</comment>